<evidence type="ECO:0000313" key="2">
    <source>
        <dbReference type="Proteomes" id="UP000565521"/>
    </source>
</evidence>
<dbReference type="EMBL" id="JABKAU010000006">
    <property type="protein sequence ID" value="NVO30475.1"/>
    <property type="molecule type" value="Genomic_DNA"/>
</dbReference>
<sequence>MTNNDLQQASTWTRNYRNQNLNGIKGHCLSAETLQGILSQPACVGVRAYYGLDDAGQPQLVLVGYDADDNDILPAPSATELQRLDAKSQMQELPSEEQPISLAIHVPPCPPCCSIENPLNS</sequence>
<reference evidence="1 2" key="1">
    <citation type="submission" date="2020-05" db="EMBL/GenBank/DDBJ databases">
        <title>Hymenobacter terrestris sp. nov. and Hymenobacter lapidiphilus sp. nov., isolated from regoliths in Antarctica.</title>
        <authorList>
            <person name="Sedlacek I."/>
            <person name="Pantucek R."/>
            <person name="Zeman M."/>
            <person name="Holochova P."/>
            <person name="Kralova S."/>
            <person name="Stankova E."/>
            <person name="Sedo O."/>
            <person name="Micenkova L."/>
            <person name="Svec P."/>
            <person name="Gupta V."/>
            <person name="Sood U."/>
            <person name="Korpole U.S."/>
            <person name="Lal R."/>
        </authorList>
    </citation>
    <scope>NUCLEOTIDE SEQUENCE [LARGE SCALE GENOMIC DNA]</scope>
    <source>
        <strain evidence="1 2">P5342</strain>
    </source>
</reference>
<dbReference type="AlphaFoldDB" id="A0A7Y7PMD4"/>
<name>A0A7Y7PMD4_9BACT</name>
<protein>
    <submittedName>
        <fullName evidence="1">Uncharacterized protein</fullName>
    </submittedName>
</protein>
<evidence type="ECO:0000313" key="1">
    <source>
        <dbReference type="EMBL" id="NVO30475.1"/>
    </source>
</evidence>
<dbReference type="Proteomes" id="UP000565521">
    <property type="component" value="Unassembled WGS sequence"/>
</dbReference>
<organism evidence="1 2">
    <name type="scientific">Hymenobacter lapidiphilus</name>
    <dbReference type="NCBI Taxonomy" id="2608003"/>
    <lineage>
        <taxon>Bacteria</taxon>
        <taxon>Pseudomonadati</taxon>
        <taxon>Bacteroidota</taxon>
        <taxon>Cytophagia</taxon>
        <taxon>Cytophagales</taxon>
        <taxon>Hymenobacteraceae</taxon>
        <taxon>Hymenobacter</taxon>
    </lineage>
</organism>
<accession>A0A7Y7PMD4</accession>
<comment type="caution">
    <text evidence="1">The sequence shown here is derived from an EMBL/GenBank/DDBJ whole genome shotgun (WGS) entry which is preliminary data.</text>
</comment>
<proteinExistence type="predicted"/>
<gene>
    <name evidence="1" type="ORF">HW554_04595</name>
</gene>
<dbReference type="RefSeq" id="WP_176907242.1">
    <property type="nucleotide sequence ID" value="NZ_JABKAU010000006.1"/>
</dbReference>
<keyword evidence="2" id="KW-1185">Reference proteome</keyword>